<protein>
    <submittedName>
        <fullName evidence="1">Uncharacterized protein</fullName>
    </submittedName>
</protein>
<sequence>MKLILSYDASHITSNYLEQALDKSSKNTSFSISTAQYFSQDRINKIFTAAQKSGSLSADFNGAQLDSNELENAVKSAGSKVRVSVNTAQSTPVNTLLSALESAGNTKVFSAEFNGAQLTEDNLERAISNTGSKSKIKLNTAQALSLNHLKKVLSTAGASKFLSLEFNGAQLDPQEVKEAIKEAGENTSFSINTAQSLSKQALLDLLKTAANIKTLSADFNGAQLTPNLFAEALKAAGSKTALSINTAQSISKSNLLNFASLAGTEKILTMEFNGSQINAADVIEVIKKSGTKTSTSINTAQNLNLDDLIDIIKAAGTSKNLTLAFDGSRLTENNLQRAVSAAGSRTTIIVTNAYRTPINVILDIVKTAD</sequence>
<name>A0AB74UAS9_9GAMM</name>
<proteinExistence type="predicted"/>
<accession>A0AB74UAS9</accession>
<evidence type="ECO:0000313" key="1">
    <source>
        <dbReference type="EMBL" id="XCJ78048.1"/>
    </source>
</evidence>
<organism evidence="1">
    <name type="scientific">Salinicola endophyticus</name>
    <dbReference type="NCBI Taxonomy" id="1949083"/>
    <lineage>
        <taxon>Bacteria</taxon>
        <taxon>Pseudomonadati</taxon>
        <taxon>Pseudomonadota</taxon>
        <taxon>Gammaproteobacteria</taxon>
        <taxon>Oceanospirillales</taxon>
        <taxon>Halomonadaceae</taxon>
        <taxon>Salinicola</taxon>
    </lineage>
</organism>
<dbReference type="EMBL" id="CP159578">
    <property type="protein sequence ID" value="XCJ78048.1"/>
    <property type="molecule type" value="Genomic_DNA"/>
</dbReference>
<reference evidence="1" key="1">
    <citation type="submission" date="2024-06" db="EMBL/GenBank/DDBJ databases">
        <title>Complete genome of Salinicola endophyticus HNIBRBA4755.</title>
        <authorList>
            <person name="Shin S.Y."/>
            <person name="Kang H."/>
            <person name="Song J."/>
        </authorList>
    </citation>
    <scope>NUCLEOTIDE SEQUENCE</scope>
    <source>
        <strain evidence="1">HNIBRBA4755</strain>
    </source>
</reference>
<dbReference type="RefSeq" id="WP_353979070.1">
    <property type="nucleotide sequence ID" value="NZ_CP159578.1"/>
</dbReference>
<dbReference type="AlphaFoldDB" id="A0AB74UAS9"/>
<gene>
    <name evidence="1" type="ORF">ABV408_11385</name>
</gene>